<accession>A4CM17</accession>
<dbReference type="KEGG" id="rbi:RB2501_10302"/>
<dbReference type="eggNOG" id="ENOG502ZQE7">
    <property type="taxonomic scope" value="Bacteria"/>
</dbReference>
<sequence length="390" mass="42790">MILLPAMKKTVVAILLPLALFVFPGCSTDAPSSESPVPVVAFTAFANTSEEIVQLDMRTDEDQPVLVSVSGEFNLQFLQDARNQIDTASIAYYTWDNRQSRVYYKDLETGDVFAESDICGFSGETGNDQSIRTVWGNRDYVVAAYSRFPAGSPEEARLRIFNRNTAECRDLRLTQTAISGQINMLFREGMLIAYYTNADTDLPVLTLIDLEDGAVVTNLDLTGNFLAATLRGEELLLFGRDETYEVFLTGSQTFTSGGNTPNIPLLSPGLFQTRFSGEVLLLSLIYQQPSLFFSQPALYDLGGGNFSSGGTPFLPVLQERIELETGNRVLFGNFDADPSTGLVVITYVIGDGSPEGGVVLTDFTGKPLQIIPLPIVPERLVIREIIQRGR</sequence>
<name>A4CM17_ROBBH</name>
<feature type="signal peptide" evidence="1">
    <location>
        <begin position="1"/>
        <end position="27"/>
    </location>
</feature>
<dbReference type="HOGENOM" id="CLU_707652_0_0_10"/>
<keyword evidence="1" id="KW-0732">Signal</keyword>
<evidence type="ECO:0008006" key="4">
    <source>
        <dbReference type="Google" id="ProtNLM"/>
    </source>
</evidence>
<evidence type="ECO:0000313" key="2">
    <source>
        <dbReference type="EMBL" id="EAR14709.1"/>
    </source>
</evidence>
<dbReference type="AlphaFoldDB" id="A4CM17"/>
<evidence type="ECO:0000256" key="1">
    <source>
        <dbReference type="SAM" id="SignalP"/>
    </source>
</evidence>
<feature type="chain" id="PRO_5002666538" description="Lipoprotein" evidence="1">
    <location>
        <begin position="28"/>
        <end position="390"/>
    </location>
</feature>
<reference evidence="2 3" key="1">
    <citation type="journal article" date="2009" name="J. Bacteriol.">
        <title>Complete genome sequence of Robiginitalea biformata HTCC2501.</title>
        <authorList>
            <person name="Oh H.M."/>
            <person name="Giovannoni S.J."/>
            <person name="Lee K."/>
            <person name="Ferriera S."/>
            <person name="Johnson J."/>
            <person name="Cho J.C."/>
        </authorList>
    </citation>
    <scope>NUCLEOTIDE SEQUENCE [LARGE SCALE GENOMIC DNA]</scope>
    <source>
        <strain evidence="3">ATCC BAA-864 / HTCC2501 / KCTC 12146</strain>
    </source>
</reference>
<gene>
    <name evidence="2" type="ordered locus">RB2501_10302</name>
</gene>
<keyword evidence="3" id="KW-1185">Reference proteome</keyword>
<dbReference type="EMBL" id="CP001712">
    <property type="protein sequence ID" value="EAR14709.1"/>
    <property type="molecule type" value="Genomic_DNA"/>
</dbReference>
<dbReference type="Proteomes" id="UP000009049">
    <property type="component" value="Chromosome"/>
</dbReference>
<organism evidence="2 3">
    <name type="scientific">Robiginitalea biformata (strain ATCC BAA-864 / DSM 15991 / KCTC 12146 / HTCC2501)</name>
    <dbReference type="NCBI Taxonomy" id="313596"/>
    <lineage>
        <taxon>Bacteria</taxon>
        <taxon>Pseudomonadati</taxon>
        <taxon>Bacteroidota</taxon>
        <taxon>Flavobacteriia</taxon>
        <taxon>Flavobacteriales</taxon>
        <taxon>Flavobacteriaceae</taxon>
        <taxon>Robiginitalea</taxon>
    </lineage>
</organism>
<proteinExistence type="predicted"/>
<protein>
    <recommendedName>
        <fullName evidence="4">Lipoprotein</fullName>
    </recommendedName>
</protein>
<evidence type="ECO:0000313" key="3">
    <source>
        <dbReference type="Proteomes" id="UP000009049"/>
    </source>
</evidence>